<dbReference type="AlphaFoldDB" id="A0A0P6V880"/>
<organism evidence="4 5">
    <name type="scientific">Xanthomonas axonopodis</name>
    <dbReference type="NCBI Taxonomy" id="53413"/>
    <lineage>
        <taxon>Bacteria</taxon>
        <taxon>Pseudomonadati</taxon>
        <taxon>Pseudomonadota</taxon>
        <taxon>Gammaproteobacteria</taxon>
        <taxon>Lysobacterales</taxon>
        <taxon>Lysobacteraceae</taxon>
        <taxon>Xanthomonas</taxon>
    </lineage>
</organism>
<proteinExistence type="inferred from homology"/>
<name>A0A0P6V880_9XANT</name>
<protein>
    <recommendedName>
        <fullName evidence="3">TonB-dependent receptor plug domain-containing protein</fullName>
    </recommendedName>
</protein>
<comment type="caution">
    <text evidence="4">The sequence shown here is derived from an EMBL/GenBank/DDBJ whole genome shotgun (WGS) entry which is preliminary data.</text>
</comment>
<feature type="chain" id="PRO_5006131406" description="TonB-dependent receptor plug domain-containing protein" evidence="2">
    <location>
        <begin position="20"/>
        <end position="304"/>
    </location>
</feature>
<dbReference type="InterPro" id="IPR012910">
    <property type="entry name" value="Plug_dom"/>
</dbReference>
<evidence type="ECO:0000256" key="2">
    <source>
        <dbReference type="SAM" id="SignalP"/>
    </source>
</evidence>
<dbReference type="Proteomes" id="UP000054035">
    <property type="component" value="Unassembled WGS sequence"/>
</dbReference>
<keyword evidence="1" id="KW-0998">Cell outer membrane</keyword>
<sequence>MRLGLLPAGIAIALTPAFAANAQEQSAPSTTTLDRIEITGSRIRSVDVETAQPVFTVTQQDIQKSGLVSVGDILQNLSIAGTQTYSKAAVLTSNPEQGGQYVNLYNLGENRTLVLVNGKRWTSSLAGLSDMSTIPSSLIERIEVLKDGASAIYGSDAVAGVVNIILRKNYDGAEASAYFGQNGRGDGSKEQYSFTAGTTTDRASLVFGVNYTQEDPVWAKDRVLTRYSSGPNHIEDGLSATGPWGRFTSGGESYVLNHTGSFDGKGVGADSRDLANYHNDITTDDYYNSIDQMMLQQRRPPDFE</sequence>
<dbReference type="SUPFAM" id="SSF56935">
    <property type="entry name" value="Porins"/>
    <property type="match status" value="1"/>
</dbReference>
<feature type="signal peptide" evidence="2">
    <location>
        <begin position="1"/>
        <end position="19"/>
    </location>
</feature>
<dbReference type="PROSITE" id="PS52016">
    <property type="entry name" value="TONB_DEPENDENT_REC_3"/>
    <property type="match status" value="1"/>
</dbReference>
<dbReference type="GO" id="GO:0009279">
    <property type="term" value="C:cell outer membrane"/>
    <property type="evidence" value="ECO:0007669"/>
    <property type="project" value="UniProtKB-SubCell"/>
</dbReference>
<keyword evidence="1" id="KW-0812">Transmembrane</keyword>
<accession>A0A0P6V880</accession>
<feature type="domain" description="TonB-dependent receptor plug" evidence="3">
    <location>
        <begin position="49"/>
        <end position="161"/>
    </location>
</feature>
<reference evidence="4 5" key="1">
    <citation type="submission" date="2014-02" db="EMBL/GenBank/DDBJ databases">
        <title>Genome sequence of Xanthomonas axonopodis DSM 3585 (T).</title>
        <authorList>
            <person name="Midha S."/>
            <person name="Patil P.B."/>
        </authorList>
    </citation>
    <scope>NUCLEOTIDE SEQUENCE [LARGE SCALE GENOMIC DNA]</scope>
    <source>
        <strain evidence="4 5">DSM 3585</strain>
    </source>
</reference>
<dbReference type="InterPro" id="IPR037066">
    <property type="entry name" value="Plug_dom_sf"/>
</dbReference>
<dbReference type="EMBL" id="JFAQ01000140">
    <property type="protein sequence ID" value="KPL48483.1"/>
    <property type="molecule type" value="Genomic_DNA"/>
</dbReference>
<dbReference type="PANTHER" id="PTHR47234:SF2">
    <property type="entry name" value="TONB-DEPENDENT RECEPTOR"/>
    <property type="match status" value="1"/>
</dbReference>
<gene>
    <name evidence="4" type="ORF">XAXN_13365</name>
</gene>
<evidence type="ECO:0000256" key="1">
    <source>
        <dbReference type="PROSITE-ProRule" id="PRU01360"/>
    </source>
</evidence>
<keyword evidence="1" id="KW-0813">Transport</keyword>
<keyword evidence="1" id="KW-1134">Transmembrane beta strand</keyword>
<dbReference type="InterPro" id="IPR039426">
    <property type="entry name" value="TonB-dep_rcpt-like"/>
</dbReference>
<dbReference type="PANTHER" id="PTHR47234">
    <property type="match status" value="1"/>
</dbReference>
<evidence type="ECO:0000259" key="3">
    <source>
        <dbReference type="Pfam" id="PF07715"/>
    </source>
</evidence>
<comment type="similarity">
    <text evidence="1">Belongs to the TonB-dependent receptor family.</text>
</comment>
<dbReference type="Pfam" id="PF07715">
    <property type="entry name" value="Plug"/>
    <property type="match status" value="1"/>
</dbReference>
<keyword evidence="1" id="KW-0472">Membrane</keyword>
<dbReference type="Gene3D" id="2.170.130.10">
    <property type="entry name" value="TonB-dependent receptor, plug domain"/>
    <property type="match status" value="1"/>
</dbReference>
<evidence type="ECO:0000313" key="4">
    <source>
        <dbReference type="EMBL" id="KPL48483.1"/>
    </source>
</evidence>
<dbReference type="PATRIC" id="fig|53413.25.peg.859"/>
<evidence type="ECO:0000313" key="5">
    <source>
        <dbReference type="Proteomes" id="UP000054035"/>
    </source>
</evidence>
<comment type="subcellular location">
    <subcellularLocation>
        <location evidence="1">Cell outer membrane</location>
        <topology evidence="1">Multi-pass membrane protein</topology>
    </subcellularLocation>
</comment>
<keyword evidence="2" id="KW-0732">Signal</keyword>